<sequence length="214" mass="23247">MKRMLVPRLRRVMRRLRRDCSGVSLMEFALMLPIMLTLGLYGTELAYMAMVKMEVSQIATSVADNASRLGQTDNTAVTPTVTETQINSVMSGAVMQGSSFNFSGNGRIILSSLEINSSNQQYIHWQRCRGSLARSSAYGAAGTTLTGMGKTGHVITATTNSAVMYVEVYYAYQPLFGTMFVQNPVFYQEAAFLIRDSRNIAAGVTGTGGQSACS</sequence>
<proteinExistence type="predicted"/>
<accession>A0ABV6SCJ9</accession>
<evidence type="ECO:0000259" key="1">
    <source>
        <dbReference type="Pfam" id="PF07811"/>
    </source>
</evidence>
<gene>
    <name evidence="2" type="ORF">ACFFF8_20340</name>
</gene>
<dbReference type="EMBL" id="JBHLTM010000079">
    <property type="protein sequence ID" value="MFC0686939.1"/>
    <property type="molecule type" value="Genomic_DNA"/>
</dbReference>
<feature type="domain" description="TadE-like" evidence="1">
    <location>
        <begin position="22"/>
        <end position="63"/>
    </location>
</feature>
<evidence type="ECO:0000313" key="2">
    <source>
        <dbReference type="EMBL" id="MFC0686939.1"/>
    </source>
</evidence>
<dbReference type="RefSeq" id="WP_267219280.1">
    <property type="nucleotide sequence ID" value="NZ_JAPCWC010000003.1"/>
</dbReference>
<keyword evidence="3" id="KW-1185">Reference proteome</keyword>
<comment type="caution">
    <text evidence="2">The sequence shown here is derived from an EMBL/GenBank/DDBJ whole genome shotgun (WGS) entry which is preliminary data.</text>
</comment>
<evidence type="ECO:0000313" key="3">
    <source>
        <dbReference type="Proteomes" id="UP001589858"/>
    </source>
</evidence>
<dbReference type="InterPro" id="IPR012495">
    <property type="entry name" value="TadE-like_dom"/>
</dbReference>
<dbReference type="Proteomes" id="UP001589858">
    <property type="component" value="Unassembled WGS sequence"/>
</dbReference>
<dbReference type="Pfam" id="PF07811">
    <property type="entry name" value="TadE"/>
    <property type="match status" value="1"/>
</dbReference>
<organism evidence="2 3">
    <name type="scientific">Novosphingobium clariflavum</name>
    <dbReference type="NCBI Taxonomy" id="2029884"/>
    <lineage>
        <taxon>Bacteria</taxon>
        <taxon>Pseudomonadati</taxon>
        <taxon>Pseudomonadota</taxon>
        <taxon>Alphaproteobacteria</taxon>
        <taxon>Sphingomonadales</taxon>
        <taxon>Sphingomonadaceae</taxon>
        <taxon>Novosphingobium</taxon>
    </lineage>
</organism>
<reference evidence="2 3" key="1">
    <citation type="submission" date="2024-09" db="EMBL/GenBank/DDBJ databases">
        <authorList>
            <person name="Sun Q."/>
            <person name="Mori K."/>
        </authorList>
    </citation>
    <scope>NUCLEOTIDE SEQUENCE [LARGE SCALE GENOMIC DNA]</scope>
    <source>
        <strain evidence="2 3">CICC 11035S</strain>
    </source>
</reference>
<protein>
    <submittedName>
        <fullName evidence="2">TadE/TadG family type IV pilus assembly protein</fullName>
    </submittedName>
</protein>
<name>A0ABV6SCJ9_9SPHN</name>